<keyword evidence="4" id="KW-1185">Reference proteome</keyword>
<protein>
    <recommendedName>
        <fullName evidence="5">Lipoprotein</fullName>
    </recommendedName>
</protein>
<sequence>MKPRRALVALLAALLTSGCVAVPVAPAPATPARPAELAPAAERPPAALTDWPEPTQAPPRENLAVTDSDRPGRAPAKSAPTTSAPAGHLPAARVPVGQRHPHTPGRAVEETRSLPGAPRRNPRTTTDLRTPRPVERTPARRTLPSPKSRLPQQSAPRPSSPRPSTARPSTARPVSPRPRQPVTGQAPEMRALCRQAQVIEAPMGAAGLCRGMYGR</sequence>
<evidence type="ECO:0000256" key="2">
    <source>
        <dbReference type="SAM" id="SignalP"/>
    </source>
</evidence>
<feature type="compositionally biased region" description="Low complexity" evidence="1">
    <location>
        <begin position="32"/>
        <end position="49"/>
    </location>
</feature>
<feature type="compositionally biased region" description="Low complexity" evidence="1">
    <location>
        <begin position="74"/>
        <end position="86"/>
    </location>
</feature>
<evidence type="ECO:0000313" key="3">
    <source>
        <dbReference type="EMBL" id="MEU7073453.1"/>
    </source>
</evidence>
<comment type="caution">
    <text evidence="3">The sequence shown here is derived from an EMBL/GenBank/DDBJ whole genome shotgun (WGS) entry which is preliminary data.</text>
</comment>
<name>A0ABV3CF87_9ACTN</name>
<dbReference type="RefSeq" id="WP_358473587.1">
    <property type="nucleotide sequence ID" value="NZ_JBEZAE010000018.1"/>
</dbReference>
<evidence type="ECO:0008006" key="5">
    <source>
        <dbReference type="Google" id="ProtNLM"/>
    </source>
</evidence>
<dbReference type="EMBL" id="JBEZAE010000018">
    <property type="protein sequence ID" value="MEU7073453.1"/>
    <property type="molecule type" value="Genomic_DNA"/>
</dbReference>
<evidence type="ECO:0000313" key="4">
    <source>
        <dbReference type="Proteomes" id="UP001551329"/>
    </source>
</evidence>
<feature type="chain" id="PRO_5045493567" description="Lipoprotein" evidence="2">
    <location>
        <begin position="22"/>
        <end position="215"/>
    </location>
</feature>
<evidence type="ECO:0000256" key="1">
    <source>
        <dbReference type="SAM" id="MobiDB-lite"/>
    </source>
</evidence>
<proteinExistence type="predicted"/>
<keyword evidence="2" id="KW-0732">Signal</keyword>
<reference evidence="3 4" key="1">
    <citation type="submission" date="2024-06" db="EMBL/GenBank/DDBJ databases">
        <title>The Natural Products Discovery Center: Release of the First 8490 Sequenced Strains for Exploring Actinobacteria Biosynthetic Diversity.</title>
        <authorList>
            <person name="Kalkreuter E."/>
            <person name="Kautsar S.A."/>
            <person name="Yang D."/>
            <person name="Bader C.D."/>
            <person name="Teijaro C.N."/>
            <person name="Fluegel L."/>
            <person name="Davis C.M."/>
            <person name="Simpson J.R."/>
            <person name="Lauterbach L."/>
            <person name="Steele A.D."/>
            <person name="Gui C."/>
            <person name="Meng S."/>
            <person name="Li G."/>
            <person name="Viehrig K."/>
            <person name="Ye F."/>
            <person name="Su P."/>
            <person name="Kiefer A.F."/>
            <person name="Nichols A."/>
            <person name="Cepeda A.J."/>
            <person name="Yan W."/>
            <person name="Fan B."/>
            <person name="Jiang Y."/>
            <person name="Adhikari A."/>
            <person name="Zheng C.-J."/>
            <person name="Schuster L."/>
            <person name="Cowan T.M."/>
            <person name="Smanski M.J."/>
            <person name="Chevrette M.G."/>
            <person name="De Carvalho L.P.S."/>
            <person name="Shen B."/>
        </authorList>
    </citation>
    <scope>NUCLEOTIDE SEQUENCE [LARGE SCALE GENOMIC DNA]</scope>
    <source>
        <strain evidence="3 4">NPDC045974</strain>
    </source>
</reference>
<feature type="signal peptide" evidence="2">
    <location>
        <begin position="1"/>
        <end position="21"/>
    </location>
</feature>
<feature type="compositionally biased region" description="Basic and acidic residues" evidence="1">
    <location>
        <begin position="129"/>
        <end position="138"/>
    </location>
</feature>
<feature type="region of interest" description="Disordered" evidence="1">
    <location>
        <begin position="24"/>
        <end position="189"/>
    </location>
</feature>
<feature type="compositionally biased region" description="Low complexity" evidence="1">
    <location>
        <begin position="148"/>
        <end position="173"/>
    </location>
</feature>
<accession>A0ABV3CF87</accession>
<organism evidence="3 4">
    <name type="scientific">Streptomyces narbonensis</name>
    <dbReference type="NCBI Taxonomy" id="67333"/>
    <lineage>
        <taxon>Bacteria</taxon>
        <taxon>Bacillati</taxon>
        <taxon>Actinomycetota</taxon>
        <taxon>Actinomycetes</taxon>
        <taxon>Kitasatosporales</taxon>
        <taxon>Streptomycetaceae</taxon>
        <taxon>Streptomyces</taxon>
    </lineage>
</organism>
<dbReference type="PROSITE" id="PS51257">
    <property type="entry name" value="PROKAR_LIPOPROTEIN"/>
    <property type="match status" value="1"/>
</dbReference>
<dbReference type="Proteomes" id="UP001551329">
    <property type="component" value="Unassembled WGS sequence"/>
</dbReference>
<gene>
    <name evidence="3" type="ORF">AB0A88_25375</name>
</gene>